<accession>A0A2N9PCT4</accession>
<dbReference type="PANTHER" id="PTHR36925">
    <property type="entry name" value="COBALT-PRECORRIN-6A REDUCTASE"/>
    <property type="match status" value="1"/>
</dbReference>
<dbReference type="NCBIfam" id="TIGR00715">
    <property type="entry name" value="precor6x_red"/>
    <property type="match status" value="1"/>
</dbReference>
<dbReference type="EMBL" id="OLKH01000119">
    <property type="protein sequence ID" value="SPE78158.1"/>
    <property type="molecule type" value="Genomic_DNA"/>
</dbReference>
<dbReference type="RefSeq" id="WP_105196699.1">
    <property type="nucleotide sequence ID" value="NZ_OLKH01000119.1"/>
</dbReference>
<dbReference type="EC" id="1.3.1.54" evidence="4"/>
<name>A0A2N9PCT4_9FLAO</name>
<sequence>MLLVFGGTTEGKKVTKLLEKEALVYYYSTKTEIEFDKNNQFGIYRFGVFTPNELIQFCQKNNIQTIIDASHPFAELLHECIEEAHRILSIPVIRFERKYPERIISDKIIYKKNYQEVIDYLNNNAFSTLLALTGVQTIVKLKSYWEKKTTYFRILPKKTSLEIAKKSGFPIKKMILEFPNNDLNDEINIIKKYNCDVILTKESGESGYLSIKIKAAKICNIPIIIIKRKPIPSSFILVSNEMDLFNSILLKK</sequence>
<dbReference type="GO" id="GO:0009236">
    <property type="term" value="P:cobalamin biosynthetic process"/>
    <property type="evidence" value="ECO:0007669"/>
    <property type="project" value="UniProtKB-UniPathway"/>
</dbReference>
<dbReference type="Proteomes" id="UP000238180">
    <property type="component" value="Unassembled WGS sequence"/>
</dbReference>
<gene>
    <name evidence="4" type="primary">cobK</name>
    <name evidence="4" type="ORF">FLACOL_02173</name>
</gene>
<dbReference type="AlphaFoldDB" id="A0A2N9PCT4"/>
<dbReference type="UniPathway" id="UPA00148"/>
<reference evidence="4 5" key="1">
    <citation type="submission" date="2018-02" db="EMBL/GenBank/DDBJ databases">
        <authorList>
            <person name="Cohen D.B."/>
            <person name="Kent A.D."/>
        </authorList>
    </citation>
    <scope>NUCLEOTIDE SEQUENCE [LARGE SCALE GENOMIC DNA]</scope>
    <source>
        <strain evidence="4">CIP109753</strain>
    </source>
</reference>
<evidence type="ECO:0000256" key="2">
    <source>
        <dbReference type="ARBA" id="ARBA00022573"/>
    </source>
</evidence>
<evidence type="ECO:0000313" key="5">
    <source>
        <dbReference type="Proteomes" id="UP000238180"/>
    </source>
</evidence>
<evidence type="ECO:0000313" key="4">
    <source>
        <dbReference type="EMBL" id="SPE78158.1"/>
    </source>
</evidence>
<keyword evidence="3 4" id="KW-0560">Oxidoreductase</keyword>
<keyword evidence="2" id="KW-0169">Cobalamin biosynthesis</keyword>
<dbReference type="GO" id="GO:0016994">
    <property type="term" value="F:precorrin-6A reductase activity"/>
    <property type="evidence" value="ECO:0007669"/>
    <property type="project" value="UniProtKB-EC"/>
</dbReference>
<dbReference type="PROSITE" id="PS51014">
    <property type="entry name" value="COBK_CBIJ"/>
    <property type="match status" value="1"/>
</dbReference>
<protein>
    <submittedName>
        <fullName evidence="4">Precorrin-6A reductase</fullName>
        <ecNumber evidence="4">1.3.1.54</ecNumber>
    </submittedName>
</protein>
<comment type="pathway">
    <text evidence="1">Cofactor biosynthesis; adenosylcobalamin biosynthesis.</text>
</comment>
<dbReference type="InterPro" id="IPR003723">
    <property type="entry name" value="Precorrin-6x_reduct"/>
</dbReference>
<evidence type="ECO:0000256" key="3">
    <source>
        <dbReference type="ARBA" id="ARBA00023002"/>
    </source>
</evidence>
<evidence type="ECO:0000256" key="1">
    <source>
        <dbReference type="ARBA" id="ARBA00004953"/>
    </source>
</evidence>
<proteinExistence type="predicted"/>
<dbReference type="PANTHER" id="PTHR36925:SF1">
    <property type="entry name" value="COBALT-PRECORRIN-6A REDUCTASE"/>
    <property type="match status" value="1"/>
</dbReference>
<dbReference type="Pfam" id="PF02571">
    <property type="entry name" value="CbiJ"/>
    <property type="match status" value="1"/>
</dbReference>
<organism evidence="4 5">
    <name type="scientific">Flavobacterium columnare</name>
    <dbReference type="NCBI Taxonomy" id="996"/>
    <lineage>
        <taxon>Bacteria</taxon>
        <taxon>Pseudomonadati</taxon>
        <taxon>Bacteroidota</taxon>
        <taxon>Flavobacteriia</taxon>
        <taxon>Flavobacteriales</taxon>
        <taxon>Flavobacteriaceae</taxon>
        <taxon>Flavobacterium</taxon>
    </lineage>
</organism>